<dbReference type="PANTHER" id="PTHR13696">
    <property type="entry name" value="P-LOOP CONTAINING NUCLEOSIDE TRIPHOSPHATE HYDROLASE"/>
    <property type="match status" value="1"/>
</dbReference>
<dbReference type="RefSeq" id="WP_055169974.1">
    <property type="nucleotide sequence ID" value="NZ_CYXX01000016.1"/>
</dbReference>
<comment type="similarity">
    <text evidence="1">Belongs to the ParA family.</text>
</comment>
<reference evidence="6 7" key="1">
    <citation type="submission" date="2015-09" db="EMBL/GenBank/DDBJ databases">
        <authorList>
            <consortium name="Pathogen Informatics"/>
        </authorList>
    </citation>
    <scope>NUCLEOTIDE SEQUENCE [LARGE SCALE GENOMIC DNA]</scope>
    <source>
        <strain evidence="6 7">2789STDY5608887</strain>
    </source>
</reference>
<evidence type="ECO:0000259" key="5">
    <source>
        <dbReference type="Pfam" id="PF13614"/>
    </source>
</evidence>
<evidence type="ECO:0000256" key="1">
    <source>
        <dbReference type="ARBA" id="ARBA00006976"/>
    </source>
</evidence>
<feature type="domain" description="AAA" evidence="5">
    <location>
        <begin position="3"/>
        <end position="184"/>
    </location>
</feature>
<dbReference type="Proteomes" id="UP000095453">
    <property type="component" value="Unassembled WGS sequence"/>
</dbReference>
<comment type="subunit">
    <text evidence="3">Dimerizes in the presence of ATP but not ADP; ATP-binding is required for double-stranded (ds)DNA-binding. Interacts with DnaA.</text>
</comment>
<dbReference type="InterPro" id="IPR027417">
    <property type="entry name" value="P-loop_NTPase"/>
</dbReference>
<dbReference type="FunFam" id="3.40.50.300:FF:000285">
    <property type="entry name" value="Sporulation initiation inhibitor Soj"/>
    <property type="match status" value="1"/>
</dbReference>
<evidence type="ECO:0000256" key="4">
    <source>
        <dbReference type="ARBA" id="ARBA00071824"/>
    </source>
</evidence>
<dbReference type="InterPro" id="IPR025669">
    <property type="entry name" value="AAA_dom"/>
</dbReference>
<evidence type="ECO:0000256" key="2">
    <source>
        <dbReference type="ARBA" id="ARBA00049360"/>
    </source>
</evidence>
<dbReference type="AlphaFoldDB" id="A0A173URM9"/>
<evidence type="ECO:0000313" key="7">
    <source>
        <dbReference type="Proteomes" id="UP000095453"/>
    </source>
</evidence>
<dbReference type="CDD" id="cd02042">
    <property type="entry name" value="ParAB_family"/>
    <property type="match status" value="1"/>
</dbReference>
<dbReference type="Gene3D" id="3.40.50.300">
    <property type="entry name" value="P-loop containing nucleotide triphosphate hydrolases"/>
    <property type="match status" value="1"/>
</dbReference>
<dbReference type="PANTHER" id="PTHR13696:SF99">
    <property type="entry name" value="COBYRINIC ACID AC-DIAMIDE SYNTHASE"/>
    <property type="match status" value="1"/>
</dbReference>
<gene>
    <name evidence="6" type="primary">soj_2</name>
    <name evidence="6" type="ORF">ERS852444_02210</name>
</gene>
<evidence type="ECO:0000313" key="6">
    <source>
        <dbReference type="EMBL" id="CUN17016.1"/>
    </source>
</evidence>
<dbReference type="Pfam" id="PF13614">
    <property type="entry name" value="AAA_31"/>
    <property type="match status" value="1"/>
</dbReference>
<dbReference type="EMBL" id="CYXX01000016">
    <property type="protein sequence ID" value="CUN17016.1"/>
    <property type="molecule type" value="Genomic_DNA"/>
</dbReference>
<accession>A0A173URM9</accession>
<proteinExistence type="inferred from homology"/>
<protein>
    <recommendedName>
        <fullName evidence="4">Sporulation initiation inhibitor protein Soj</fullName>
    </recommendedName>
</protein>
<dbReference type="InterPro" id="IPR050678">
    <property type="entry name" value="DNA_Partitioning_ATPase"/>
</dbReference>
<name>A0A173URM9_9FIRM</name>
<comment type="catalytic activity">
    <reaction evidence="2">
        <text>ATP + H2O = ADP + phosphate + H(+)</text>
        <dbReference type="Rhea" id="RHEA:13065"/>
        <dbReference type="ChEBI" id="CHEBI:15377"/>
        <dbReference type="ChEBI" id="CHEBI:15378"/>
        <dbReference type="ChEBI" id="CHEBI:30616"/>
        <dbReference type="ChEBI" id="CHEBI:43474"/>
        <dbReference type="ChEBI" id="CHEBI:456216"/>
    </reaction>
</comment>
<evidence type="ECO:0000256" key="3">
    <source>
        <dbReference type="ARBA" id="ARBA00062323"/>
    </source>
</evidence>
<sequence>MGKVLGIVNRKGGVGKTTTATTLSYLLSKEGCKVALIDFDGQRHTTKLCGVTAPEQLSVTIYDILKCIVMNEELPDKGSYMIRTETGVDLIPANNKLDNFDKLMCDTDFAEYKLKEFVDTIKEQYDYILIDGMPKMGTAMINVMICCDSLIIPVQSETLAVEGMAEFLRAFHRIKSHANARLEIEGILITMDNERTRVSKRVKAQLQQALGEKVRIFTNSIPRSIKVPEAVEYGMTICEYEPDNPAAKAYEKFVKELMENGDQNTKNTGKKHIA</sequence>
<dbReference type="SUPFAM" id="SSF52540">
    <property type="entry name" value="P-loop containing nucleoside triphosphate hydrolases"/>
    <property type="match status" value="1"/>
</dbReference>
<organism evidence="6 7">
    <name type="scientific">Roseburia inulinivorans</name>
    <dbReference type="NCBI Taxonomy" id="360807"/>
    <lineage>
        <taxon>Bacteria</taxon>
        <taxon>Bacillati</taxon>
        <taxon>Bacillota</taxon>
        <taxon>Clostridia</taxon>
        <taxon>Lachnospirales</taxon>
        <taxon>Lachnospiraceae</taxon>
        <taxon>Roseburia</taxon>
    </lineage>
</organism>